<evidence type="ECO:0000313" key="4">
    <source>
        <dbReference type="Proteomes" id="UP001519460"/>
    </source>
</evidence>
<feature type="region of interest" description="Disordered" evidence="1">
    <location>
        <begin position="172"/>
        <end position="196"/>
    </location>
</feature>
<gene>
    <name evidence="3" type="ORF">BaRGS_00030740</name>
</gene>
<feature type="compositionally biased region" description="Polar residues" evidence="1">
    <location>
        <begin position="178"/>
        <end position="196"/>
    </location>
</feature>
<accession>A0ABD0JSL0</accession>
<comment type="caution">
    <text evidence="3">The sequence shown here is derived from an EMBL/GenBank/DDBJ whole genome shotgun (WGS) entry which is preliminary data.</text>
</comment>
<proteinExistence type="predicted"/>
<reference evidence="3 4" key="1">
    <citation type="journal article" date="2023" name="Sci. Data">
        <title>Genome assembly of the Korean intertidal mud-creeper Batillaria attramentaria.</title>
        <authorList>
            <person name="Patra A.K."/>
            <person name="Ho P.T."/>
            <person name="Jun S."/>
            <person name="Lee S.J."/>
            <person name="Kim Y."/>
            <person name="Won Y.J."/>
        </authorList>
    </citation>
    <scope>NUCLEOTIDE SEQUENCE [LARGE SCALE GENOMIC DNA]</scope>
    <source>
        <strain evidence="3">Wonlab-2016</strain>
    </source>
</reference>
<keyword evidence="2" id="KW-0812">Transmembrane</keyword>
<feature type="transmembrane region" description="Helical" evidence="2">
    <location>
        <begin position="6"/>
        <end position="26"/>
    </location>
</feature>
<protein>
    <submittedName>
        <fullName evidence="3">Uncharacterized protein</fullName>
    </submittedName>
</protein>
<organism evidence="3 4">
    <name type="scientific">Batillaria attramentaria</name>
    <dbReference type="NCBI Taxonomy" id="370345"/>
    <lineage>
        <taxon>Eukaryota</taxon>
        <taxon>Metazoa</taxon>
        <taxon>Spiralia</taxon>
        <taxon>Lophotrochozoa</taxon>
        <taxon>Mollusca</taxon>
        <taxon>Gastropoda</taxon>
        <taxon>Caenogastropoda</taxon>
        <taxon>Sorbeoconcha</taxon>
        <taxon>Cerithioidea</taxon>
        <taxon>Batillariidae</taxon>
        <taxon>Batillaria</taxon>
    </lineage>
</organism>
<dbReference type="EMBL" id="JACVVK020000336">
    <property type="protein sequence ID" value="KAK7477982.1"/>
    <property type="molecule type" value="Genomic_DNA"/>
</dbReference>
<evidence type="ECO:0000256" key="2">
    <source>
        <dbReference type="SAM" id="Phobius"/>
    </source>
</evidence>
<keyword evidence="2" id="KW-1133">Transmembrane helix</keyword>
<evidence type="ECO:0000256" key="1">
    <source>
        <dbReference type="SAM" id="MobiDB-lite"/>
    </source>
</evidence>
<feature type="region of interest" description="Disordered" evidence="1">
    <location>
        <begin position="104"/>
        <end position="149"/>
    </location>
</feature>
<name>A0ABD0JSL0_9CAEN</name>
<sequence>QWKIITGACVAAGFVILLVTITTVCVRKNTTRKRRRTMSSEPALELAIIERQSRLPQEDGSDLCEHLYSDLDSLAFDDDAAACAADCVPKMCHGPGNPHRNGCLNPLAGPSRDERETPPPVCHGPRDPADDYLSPAPSRDETEEEGSEWKTVPFYQNTQIRNLGATTAAYDSAKTQDDASPTDRTLTASGVSNNPHTDYCNTEIGGTGYIGYDPRLYENTRPRH</sequence>
<evidence type="ECO:0000313" key="3">
    <source>
        <dbReference type="EMBL" id="KAK7477982.1"/>
    </source>
</evidence>
<dbReference type="Proteomes" id="UP001519460">
    <property type="component" value="Unassembled WGS sequence"/>
</dbReference>
<keyword evidence="2" id="KW-0472">Membrane</keyword>
<feature type="non-terminal residue" evidence="3">
    <location>
        <position position="1"/>
    </location>
</feature>
<dbReference type="AlphaFoldDB" id="A0ABD0JSL0"/>
<keyword evidence="4" id="KW-1185">Reference proteome</keyword>